<dbReference type="InterPro" id="IPR003565">
    <property type="entry name" value="Tetra_PHTase"/>
</dbReference>
<dbReference type="PANTHER" id="PTHR21340">
    <property type="entry name" value="DIADENOSINE 5,5-P1,P4-TETRAPHOSPHATE PYROPHOSPHOHYDROLASE MUTT"/>
    <property type="match status" value="1"/>
</dbReference>
<dbReference type="InterPro" id="IPR051325">
    <property type="entry name" value="Nudix_hydrolase_domain"/>
</dbReference>
<reference evidence="8 9" key="1">
    <citation type="submission" date="2009-01" db="EMBL/GenBank/DDBJ databases">
        <authorList>
            <person name="Fulton L."/>
            <person name="Clifton S."/>
            <person name="Fulton B."/>
            <person name="Xu J."/>
            <person name="Minx P."/>
            <person name="Pepin K.H."/>
            <person name="Johnson M."/>
            <person name="Bhonagiri V."/>
            <person name="Nash W.E."/>
            <person name="Mardis E.R."/>
            <person name="Wilson R.K."/>
        </authorList>
    </citation>
    <scope>NUCLEOTIDE SEQUENCE [LARGE SCALE GENOMIC DNA]</scope>
    <source>
        <strain evidence="8 9">DSM 5476</strain>
    </source>
</reference>
<dbReference type="eggNOG" id="COG1051">
    <property type="taxonomic scope" value="Bacteria"/>
</dbReference>
<dbReference type="InterPro" id="IPR020476">
    <property type="entry name" value="Nudix_hydrolase"/>
</dbReference>
<organism evidence="8 9">
    <name type="scientific">[Clostridium] methylpentosum DSM 5476</name>
    <dbReference type="NCBI Taxonomy" id="537013"/>
    <lineage>
        <taxon>Bacteria</taxon>
        <taxon>Bacillati</taxon>
        <taxon>Bacillota</taxon>
        <taxon>Clostridia</taxon>
        <taxon>Eubacteriales</taxon>
        <taxon>Oscillospiraceae</taxon>
        <taxon>Oscillospiraceae incertae sedis</taxon>
    </lineage>
</organism>
<gene>
    <name evidence="8" type="ORF">CLOSTMETH_00202</name>
</gene>
<evidence type="ECO:0000256" key="1">
    <source>
        <dbReference type="ARBA" id="ARBA00005582"/>
    </source>
</evidence>
<dbReference type="PANTHER" id="PTHR21340:SF0">
    <property type="entry name" value="BIS(5'-NUCLEOSYL)-TETRAPHOSPHATASE [ASYMMETRICAL]"/>
    <property type="match status" value="1"/>
</dbReference>
<dbReference type="GO" id="GO:0000166">
    <property type="term" value="F:nucleotide binding"/>
    <property type="evidence" value="ECO:0007669"/>
    <property type="project" value="UniProtKB-KW"/>
</dbReference>
<dbReference type="InterPro" id="IPR020084">
    <property type="entry name" value="NUDIX_hydrolase_CS"/>
</dbReference>
<dbReference type="GO" id="GO:0004081">
    <property type="term" value="F:bis(5'-nucleosyl)-tetraphosphatase (asymmetrical) activity"/>
    <property type="evidence" value="ECO:0007669"/>
    <property type="project" value="TreeGrafter"/>
</dbReference>
<feature type="domain" description="Nudix hydrolase" evidence="7">
    <location>
        <begin position="56"/>
        <end position="185"/>
    </location>
</feature>
<dbReference type="InterPro" id="IPR000086">
    <property type="entry name" value="NUDIX_hydrolase_dom"/>
</dbReference>
<keyword evidence="4 6" id="KW-0378">Hydrolase</keyword>
<dbReference type="PROSITE" id="PS00893">
    <property type="entry name" value="NUDIX_BOX"/>
    <property type="match status" value="1"/>
</dbReference>
<name>C0E8Q7_9FIRM</name>
<sequence>MTRFFARNGAFGSCITHSLVEYVNFFREIANSADIFKRVCYNKDNYSVKLGGDRMVYEKSCGAIVFRKFHGNVELLLIKHANGGHWSFPKGHVEQGESEVETAMREIKEETGIDVIVDPTFREVVSYSPKREIMKDVIYFIAKAKTHDYVPQEEEISEIKWVELGRVHTLLTYDNDKQLVNKAKPFLKDSFS</sequence>
<comment type="similarity">
    <text evidence="1 6">Belongs to the Nudix hydrolase family.</text>
</comment>
<proteinExistence type="inferred from homology"/>
<dbReference type="Gene3D" id="3.90.79.10">
    <property type="entry name" value="Nucleoside Triphosphate Pyrophosphohydrolase"/>
    <property type="match status" value="1"/>
</dbReference>
<dbReference type="PROSITE" id="PS51462">
    <property type="entry name" value="NUDIX"/>
    <property type="match status" value="1"/>
</dbReference>
<dbReference type="HOGENOM" id="CLU_037162_14_4_9"/>
<evidence type="ECO:0000256" key="2">
    <source>
        <dbReference type="ARBA" id="ARBA00018911"/>
    </source>
</evidence>
<evidence type="ECO:0000256" key="4">
    <source>
        <dbReference type="ARBA" id="ARBA00022801"/>
    </source>
</evidence>
<dbReference type="CDD" id="cd03428">
    <property type="entry name" value="NUDIX_Ap4A_Nudt2"/>
    <property type="match status" value="1"/>
</dbReference>
<dbReference type="STRING" id="537013.CLOSTMETH_00202"/>
<dbReference type="Pfam" id="PF00293">
    <property type="entry name" value="NUDIX"/>
    <property type="match status" value="1"/>
</dbReference>
<evidence type="ECO:0000256" key="3">
    <source>
        <dbReference type="ARBA" id="ARBA00022741"/>
    </source>
</evidence>
<evidence type="ECO:0000313" key="8">
    <source>
        <dbReference type="EMBL" id="EEG32183.1"/>
    </source>
</evidence>
<keyword evidence="3" id="KW-0547">Nucleotide-binding</keyword>
<evidence type="ECO:0000259" key="7">
    <source>
        <dbReference type="PROSITE" id="PS51462"/>
    </source>
</evidence>
<dbReference type="InterPro" id="IPR015797">
    <property type="entry name" value="NUDIX_hydrolase-like_dom_sf"/>
</dbReference>
<evidence type="ECO:0000256" key="5">
    <source>
        <dbReference type="ARBA" id="ARBA00032644"/>
    </source>
</evidence>
<dbReference type="SUPFAM" id="SSF55811">
    <property type="entry name" value="Nudix"/>
    <property type="match status" value="1"/>
</dbReference>
<comment type="caution">
    <text evidence="8">The sequence shown here is derived from an EMBL/GenBank/DDBJ whole genome shotgun (WGS) entry which is preliminary data.</text>
</comment>
<protein>
    <recommendedName>
        <fullName evidence="2">Bis(5'-nucleosyl)-tetraphosphatase [asymmetrical]</fullName>
    </recommendedName>
    <alternativeName>
        <fullName evidence="5">Diadenosine 5',5'''-P1,P4-tetraphosphate asymmetrical hydrolase</fullName>
    </alternativeName>
</protein>
<dbReference type="Proteomes" id="UP000003340">
    <property type="component" value="Unassembled WGS sequence"/>
</dbReference>
<dbReference type="EMBL" id="ACEC01000008">
    <property type="protein sequence ID" value="EEG32183.1"/>
    <property type="molecule type" value="Genomic_DNA"/>
</dbReference>
<evidence type="ECO:0000313" key="9">
    <source>
        <dbReference type="Proteomes" id="UP000003340"/>
    </source>
</evidence>
<dbReference type="PRINTS" id="PR00502">
    <property type="entry name" value="NUDIXFAMILY"/>
</dbReference>
<dbReference type="GO" id="GO:0006754">
    <property type="term" value="P:ATP biosynthetic process"/>
    <property type="evidence" value="ECO:0007669"/>
    <property type="project" value="TreeGrafter"/>
</dbReference>
<evidence type="ECO:0000256" key="6">
    <source>
        <dbReference type="RuleBase" id="RU003476"/>
    </source>
</evidence>
<dbReference type="AlphaFoldDB" id="C0E8Q7"/>
<reference evidence="8 9" key="2">
    <citation type="submission" date="2009-02" db="EMBL/GenBank/DDBJ databases">
        <title>Draft genome sequence of Clostridium methylpentosum (DSM 5476).</title>
        <authorList>
            <person name="Sudarsanam P."/>
            <person name="Ley R."/>
            <person name="Guruge J."/>
            <person name="Turnbaugh P.J."/>
            <person name="Mahowald M."/>
            <person name="Liep D."/>
            <person name="Gordon J."/>
        </authorList>
    </citation>
    <scope>NUCLEOTIDE SEQUENCE [LARGE SCALE GENOMIC DNA]</scope>
    <source>
        <strain evidence="8 9">DSM 5476</strain>
    </source>
</reference>
<dbReference type="GO" id="GO:0006167">
    <property type="term" value="P:AMP biosynthetic process"/>
    <property type="evidence" value="ECO:0007669"/>
    <property type="project" value="TreeGrafter"/>
</dbReference>
<keyword evidence="9" id="KW-1185">Reference proteome</keyword>
<accession>C0E8Q7</accession>